<keyword evidence="3" id="KW-1185">Reference proteome</keyword>
<dbReference type="STRING" id="93625.A0A409XGT8"/>
<evidence type="ECO:0000313" key="3">
    <source>
        <dbReference type="Proteomes" id="UP000283269"/>
    </source>
</evidence>
<name>A0A409XGT8_PSICY</name>
<keyword evidence="1" id="KW-0812">Transmembrane</keyword>
<evidence type="ECO:0000313" key="2">
    <source>
        <dbReference type="EMBL" id="PPQ89965.1"/>
    </source>
</evidence>
<evidence type="ECO:0000256" key="1">
    <source>
        <dbReference type="SAM" id="Phobius"/>
    </source>
</evidence>
<gene>
    <name evidence="2" type="ORF">CVT25_009605</name>
</gene>
<comment type="caution">
    <text evidence="2">The sequence shown here is derived from an EMBL/GenBank/DDBJ whole genome shotgun (WGS) entry which is preliminary data.</text>
</comment>
<dbReference type="AlphaFoldDB" id="A0A409XGT8"/>
<organism evidence="2 3">
    <name type="scientific">Psilocybe cyanescens</name>
    <dbReference type="NCBI Taxonomy" id="93625"/>
    <lineage>
        <taxon>Eukaryota</taxon>
        <taxon>Fungi</taxon>
        <taxon>Dikarya</taxon>
        <taxon>Basidiomycota</taxon>
        <taxon>Agaricomycotina</taxon>
        <taxon>Agaricomycetes</taxon>
        <taxon>Agaricomycetidae</taxon>
        <taxon>Agaricales</taxon>
        <taxon>Agaricineae</taxon>
        <taxon>Strophariaceae</taxon>
        <taxon>Psilocybe</taxon>
    </lineage>
</organism>
<accession>A0A409XGT8</accession>
<proteinExistence type="predicted"/>
<keyword evidence="1" id="KW-1133">Transmembrane helix</keyword>
<dbReference type="EMBL" id="NHYD01001756">
    <property type="protein sequence ID" value="PPQ89965.1"/>
    <property type="molecule type" value="Genomic_DNA"/>
</dbReference>
<dbReference type="Proteomes" id="UP000283269">
    <property type="component" value="Unassembled WGS sequence"/>
</dbReference>
<dbReference type="OrthoDB" id="2942377at2759"/>
<sequence>MLAWRAVSRRPATIIRQGLQIPRRTFHLSPPRAQLQQPRGGNLLAKLQFRADGKPRSRLMGAAVGTLVLFNILTLLTMYDLVEDGEIALGLLVNIIYIQRADMAYDNVNLNDPAETLAYFKKLYQAFSRIPQEEVDDLFKDLSRLIKAGGETSPEAEAHRIMRTAAEQIHIAFQELDQDSIAITANYILDVMRDALEGLIDLVPENDDDDDSDSKYTFQLIRDHSKKDAGAVLKDYESLG</sequence>
<keyword evidence="1" id="KW-0472">Membrane</keyword>
<protein>
    <submittedName>
        <fullName evidence="2">Uncharacterized protein</fullName>
    </submittedName>
</protein>
<dbReference type="InParanoid" id="A0A409XGT8"/>
<feature type="transmembrane region" description="Helical" evidence="1">
    <location>
        <begin position="59"/>
        <end position="79"/>
    </location>
</feature>
<reference evidence="2 3" key="1">
    <citation type="journal article" date="2018" name="Evol. Lett.">
        <title>Horizontal gene cluster transfer increased hallucinogenic mushroom diversity.</title>
        <authorList>
            <person name="Reynolds H.T."/>
            <person name="Vijayakumar V."/>
            <person name="Gluck-Thaler E."/>
            <person name="Korotkin H.B."/>
            <person name="Matheny P.B."/>
            <person name="Slot J.C."/>
        </authorList>
    </citation>
    <scope>NUCLEOTIDE SEQUENCE [LARGE SCALE GENOMIC DNA]</scope>
    <source>
        <strain evidence="2 3">2631</strain>
    </source>
</reference>